<evidence type="ECO:0008006" key="4">
    <source>
        <dbReference type="Google" id="ProtNLM"/>
    </source>
</evidence>
<evidence type="ECO:0000313" key="2">
    <source>
        <dbReference type="EMBL" id="KAH0566525.1"/>
    </source>
</evidence>
<dbReference type="PROSITE" id="PS00213">
    <property type="entry name" value="LIPOCALIN"/>
    <property type="match status" value="1"/>
</dbReference>
<reference evidence="2" key="1">
    <citation type="submission" date="2021-03" db="EMBL/GenBank/DDBJ databases">
        <title>Comparative genomics and phylogenomic investigation of the class Geoglossomycetes provide insights into ecological specialization and systematics.</title>
        <authorList>
            <person name="Melie T."/>
            <person name="Pirro S."/>
            <person name="Miller A.N."/>
            <person name="Quandt A."/>
        </authorList>
    </citation>
    <scope>NUCLEOTIDE SEQUENCE</scope>
    <source>
        <strain evidence="2">CAQ_001_2017</strain>
    </source>
</reference>
<feature type="region of interest" description="Disordered" evidence="1">
    <location>
        <begin position="176"/>
        <end position="227"/>
    </location>
</feature>
<evidence type="ECO:0000313" key="3">
    <source>
        <dbReference type="Proteomes" id="UP000750711"/>
    </source>
</evidence>
<evidence type="ECO:0000256" key="1">
    <source>
        <dbReference type="SAM" id="MobiDB-lite"/>
    </source>
</evidence>
<dbReference type="Proteomes" id="UP000750711">
    <property type="component" value="Unassembled WGS sequence"/>
</dbReference>
<name>A0A9P8LJG2_9PEZI</name>
<comment type="caution">
    <text evidence="2">The sequence shown here is derived from an EMBL/GenBank/DDBJ whole genome shotgun (WGS) entry which is preliminary data.</text>
</comment>
<accession>A0A9P8LJG2</accession>
<dbReference type="EMBL" id="JAGHQM010000003">
    <property type="protein sequence ID" value="KAH0566525.1"/>
    <property type="molecule type" value="Genomic_DNA"/>
</dbReference>
<feature type="compositionally biased region" description="Polar residues" evidence="1">
    <location>
        <begin position="1244"/>
        <end position="1257"/>
    </location>
</feature>
<feature type="region of interest" description="Disordered" evidence="1">
    <location>
        <begin position="1233"/>
        <end position="1257"/>
    </location>
</feature>
<feature type="compositionally biased region" description="Polar residues" evidence="1">
    <location>
        <begin position="190"/>
        <end position="203"/>
    </location>
</feature>
<proteinExistence type="predicted"/>
<protein>
    <recommendedName>
        <fullName evidence="4">Nucleolar 27S pre-rRNA processing Urb2/Npa2 C-terminal domain-containing protein</fullName>
    </recommendedName>
</protein>
<organism evidence="2 3">
    <name type="scientific">Trichoglossum hirsutum</name>
    <dbReference type="NCBI Taxonomy" id="265104"/>
    <lineage>
        <taxon>Eukaryota</taxon>
        <taxon>Fungi</taxon>
        <taxon>Dikarya</taxon>
        <taxon>Ascomycota</taxon>
        <taxon>Pezizomycotina</taxon>
        <taxon>Geoglossomycetes</taxon>
        <taxon>Geoglossales</taxon>
        <taxon>Geoglossaceae</taxon>
        <taxon>Trichoglossum</taxon>
    </lineage>
</organism>
<gene>
    <name evidence="2" type="ORF">GP486_000066</name>
</gene>
<sequence length="1415" mass="156114">MIRVSLSRSVNSPRLDTAALDKGTGDLHEKINTVYETLGLDDTTACHKIEEPENVKATFSAREEAVLRWLLGALGGSGAQHSKQVYAESHCCDFASLTFDPITFRLRLDPRSWHLTSYLIQRIPIANTALLLNSLKFLQVLDSTLHDATDEKRLGSGAGRVAVQDETACQSSIISDIRGNSSSEKSESSRTITGSPMSVSVSSPRERKGQRLPTAIHDTPKERSRGDSDIERLFSSILLVLECIFALTMTPDTEGKKSATADYSRVHMKAALRGKPDIASRILGAWFRMVLIVTSSSKGNLDSYSIHMKDSCLNAVIQIWQNRSLGPDETPNHVSKAFSTNCLVPGLLLLSKFTSMPKKSKMIVDGIRSIESLLAHHILLPARVSLLGLGTASAAIAKEETDWRMPLLADLLEPLQLEASRAYETSRFINPCGENWTAISRAITLFFGLAVRCSTNNREKRWSIDTLWIEKVLITFAASVGLAVPPSTTAAIQPAKVDLLEQMLQVAIQDKISINSDNLRSVVINSSSLLSGANEDMRWKLLEKFSRLDEEFFYTFVEADNKFLHSLLARITSITVPEPAKGDLEDNYSVAKTILTRLLQAFNRARNITRFMSHWHRVLEIAERERLCSSTSDAPRSIGFSMWEDEDLIMETGRMLGKSLTLKQTKEVLVSSEFNIAQLLNRPSDPEADIRAFASLVILDAVLSSIGQDRNVTLDMVEENIRSIYGTLIQSASHSSCLRSHRWRIWRAISQIQEFGRVTATTTPPNLGPDSKLSNVCKVVGQGMHMLHKTALENAQSSLERGFPGMKQSRMGPQCYLEALIAFDFILQKAQGSITAIQAGESASTEATTTVILNRSVEFLVLCLPRLAAARVGHEIPVWNGKLRGITGEQALGVALTARLTVYYSGVLLQVPSATRTRLFLLIHELASLSSQNREQCNSRTHQVSFVRIWDGILSNENLLYYTKLKDELVGVLSESLCVGRSGIITPSAEGSNVKASAVLGLTKLPLEVFRREQRKRILNVLTEDIFRTRAECNLPIDSLSDQISLILKLMDVPNASATLATDPKVLWNLSKVIGQSGLCPTTLAFRGFGEIVKKNLRHLILTKDQERSDRYLRSFSESLHGHLSNISSLGNSVGTLQLITSSLLILWPHLEALSGDTVGILQDTRRKYFRLLLSDLTEWKQRLGYGHASAGPFLEALIDAVIGFPGLGSTTNGDDTVRDAVLPIYPSLLQLPDENSEKEPDSASKTPNLDSLTATSSSNPLNKAIYSAWFGAYLLKLGGKVADLSGRTSIENPGLAHPGREFLYSTFHSFAISLKQADKLSLLLYLEKVACQGFAFSEECYMLILRALVVSDGNADTQSQTADISKVLSVLYSKLCLNLSQAREFRRFRLVIDTMGLIASKKVRLGPNTSTKLS</sequence>
<dbReference type="InterPro" id="IPR022272">
    <property type="entry name" value="Lipocalin_CS"/>
</dbReference>
<feature type="compositionally biased region" description="Basic and acidic residues" evidence="1">
    <location>
        <begin position="218"/>
        <end position="227"/>
    </location>
</feature>
<keyword evidence="3" id="KW-1185">Reference proteome</keyword>